<dbReference type="OrthoDB" id="9792276at2"/>
<evidence type="ECO:0000256" key="2">
    <source>
        <dbReference type="ARBA" id="ARBA00022691"/>
    </source>
</evidence>
<feature type="binding site" evidence="8">
    <location>
        <begin position="17"/>
        <end position="19"/>
    </location>
    <ligand>
        <name>substrate</name>
    </ligand>
</feature>
<evidence type="ECO:0000256" key="7">
    <source>
        <dbReference type="ARBA" id="ARBA00023239"/>
    </source>
</evidence>
<dbReference type="Gene3D" id="3.20.20.70">
    <property type="entry name" value="Aldolase class I"/>
    <property type="match status" value="1"/>
</dbReference>
<protein>
    <recommendedName>
        <fullName evidence="8">7-carboxy-7-deazaguanine synthase</fullName>
        <shortName evidence="8">CDG synthase</shortName>
        <ecNumber evidence="8">4.3.99.3</ecNumber>
    </recommendedName>
    <alternativeName>
        <fullName evidence="8">Queuosine biosynthesis protein QueE</fullName>
    </alternativeName>
</protein>
<dbReference type="InterPro" id="IPR024924">
    <property type="entry name" value="7-CO-7-deazaguanine_synth-like"/>
</dbReference>
<dbReference type="HAMAP" id="MF_00917">
    <property type="entry name" value="QueE"/>
    <property type="match status" value="1"/>
</dbReference>
<dbReference type="Pfam" id="PF04055">
    <property type="entry name" value="Radical_SAM"/>
    <property type="match status" value="1"/>
</dbReference>
<dbReference type="PROSITE" id="PS51918">
    <property type="entry name" value="RADICAL_SAM"/>
    <property type="match status" value="1"/>
</dbReference>
<feature type="binding site" evidence="8">
    <location>
        <position position="76"/>
    </location>
    <ligand>
        <name>substrate</name>
    </ligand>
</feature>
<feature type="domain" description="Radical SAM core" evidence="9">
    <location>
        <begin position="23"/>
        <end position="207"/>
    </location>
</feature>
<sequence length="207" mass="23662">MTENLIIPIHETFQKTIQGEGYWAGTPVDFIRLAGCPVGCHYCDTGYADGGISLPRQIQTLDKLINELFSPRVVISGGEPFIHKQLPALINRIEATGRQVSIETSGCYWQNISPNAWVTLSPKEHISHKYPIVPSMWTRASEIKLVIETGKELEFYSKILLLKNQTPVFLQPEWYNRDFTLPLVQKLLQEYPHCRLSIQLHKYLGIK</sequence>
<keyword evidence="8" id="KW-0671">Queuosine biosynthesis</keyword>
<dbReference type="InterPro" id="IPR058240">
    <property type="entry name" value="rSAM_sf"/>
</dbReference>
<feature type="binding site" evidence="8">
    <location>
        <position position="40"/>
    </location>
    <ligand>
        <name>[4Fe-4S] cluster</name>
        <dbReference type="ChEBI" id="CHEBI:49883"/>
        <note>4Fe-4S-S-AdoMet</note>
    </ligand>
</feature>
<dbReference type="STRING" id="203124.Tery_0080"/>
<dbReference type="GO" id="GO:0008616">
    <property type="term" value="P:tRNA queuosine(34) biosynthetic process"/>
    <property type="evidence" value="ECO:0007669"/>
    <property type="project" value="UniProtKB-UniRule"/>
</dbReference>
<dbReference type="HOGENOM" id="CLU_066739_3_0_3"/>
<dbReference type="PANTHER" id="PTHR42836:SF1">
    <property type="entry name" value="7-CARBOXY-7-DEAZAGUANINE SYNTHASE"/>
    <property type="match status" value="1"/>
</dbReference>
<dbReference type="InterPro" id="IPR013785">
    <property type="entry name" value="Aldolase_TIM"/>
</dbReference>
<name>Q11A86_TRIEI</name>
<dbReference type="SUPFAM" id="SSF102114">
    <property type="entry name" value="Radical SAM enzymes"/>
    <property type="match status" value="1"/>
</dbReference>
<dbReference type="GO" id="GO:1904047">
    <property type="term" value="F:S-adenosyl-L-methionine binding"/>
    <property type="evidence" value="ECO:0007669"/>
    <property type="project" value="UniProtKB-UniRule"/>
</dbReference>
<keyword evidence="4 8" id="KW-0460">Magnesium</keyword>
<comment type="cofactor">
    <cofactor evidence="8">
        <name>S-adenosyl-L-methionine</name>
        <dbReference type="ChEBI" id="CHEBI:59789"/>
    </cofactor>
    <text evidence="8">Binds 1 S-adenosyl-L-methionine per subunit.</text>
</comment>
<dbReference type="RefSeq" id="WP_011609987.1">
    <property type="nucleotide sequence ID" value="NC_008312.1"/>
</dbReference>
<evidence type="ECO:0000256" key="6">
    <source>
        <dbReference type="ARBA" id="ARBA00023014"/>
    </source>
</evidence>
<proteinExistence type="inferred from homology"/>
<dbReference type="InterPro" id="IPR007197">
    <property type="entry name" value="rSAM"/>
</dbReference>
<evidence type="ECO:0000256" key="5">
    <source>
        <dbReference type="ARBA" id="ARBA00023004"/>
    </source>
</evidence>
<dbReference type="PIRSF" id="PIRSF000370">
    <property type="entry name" value="QueE"/>
    <property type="match status" value="1"/>
</dbReference>
<feature type="binding site" evidence="8">
    <location>
        <position position="45"/>
    </location>
    <ligand>
        <name>Mg(2+)</name>
        <dbReference type="ChEBI" id="CHEBI:18420"/>
    </ligand>
</feature>
<dbReference type="GO" id="GO:0051539">
    <property type="term" value="F:4 iron, 4 sulfur cluster binding"/>
    <property type="evidence" value="ECO:0007669"/>
    <property type="project" value="UniProtKB-UniRule"/>
</dbReference>
<comment type="function">
    <text evidence="8">Catalyzes the complex heterocyclic radical-mediated conversion of 6-carboxy-5,6,7,8-tetrahydropterin (CPH4) to 7-carboxy-7-deazaguanine (CDG), a step common to the biosynthetic pathways of all 7-deazapurine-containing compounds.</text>
</comment>
<evidence type="ECO:0000259" key="9">
    <source>
        <dbReference type="PROSITE" id="PS51918"/>
    </source>
</evidence>
<organism evidence="10">
    <name type="scientific">Trichodesmium erythraeum (strain IMS101)</name>
    <dbReference type="NCBI Taxonomy" id="203124"/>
    <lineage>
        <taxon>Bacteria</taxon>
        <taxon>Bacillati</taxon>
        <taxon>Cyanobacteriota</taxon>
        <taxon>Cyanophyceae</taxon>
        <taxon>Oscillatoriophycideae</taxon>
        <taxon>Oscillatoriales</taxon>
        <taxon>Microcoleaceae</taxon>
        <taxon>Trichodesmium</taxon>
    </lineage>
</organism>
<dbReference type="eggNOG" id="COG0602">
    <property type="taxonomic scope" value="Bacteria"/>
</dbReference>
<evidence type="ECO:0000256" key="1">
    <source>
        <dbReference type="ARBA" id="ARBA00022485"/>
    </source>
</evidence>
<keyword evidence="2 8" id="KW-0949">S-adenosyl-L-methionine</keyword>
<feature type="binding site" evidence="8">
    <location>
        <position position="43"/>
    </location>
    <ligand>
        <name>[4Fe-4S] cluster</name>
        <dbReference type="ChEBI" id="CHEBI:49883"/>
        <note>4Fe-4S-S-AdoMet</note>
    </ligand>
</feature>
<feature type="binding site" evidence="8">
    <location>
        <begin position="121"/>
        <end position="123"/>
    </location>
    <ligand>
        <name>S-adenosyl-L-methionine</name>
        <dbReference type="ChEBI" id="CHEBI:59789"/>
    </ligand>
</feature>
<dbReference type="GO" id="GO:0000287">
    <property type="term" value="F:magnesium ion binding"/>
    <property type="evidence" value="ECO:0007669"/>
    <property type="project" value="UniProtKB-UniRule"/>
</dbReference>
<evidence type="ECO:0000256" key="3">
    <source>
        <dbReference type="ARBA" id="ARBA00022723"/>
    </source>
</evidence>
<dbReference type="UniPathway" id="UPA00391"/>
<dbReference type="EMBL" id="CP000393">
    <property type="protein sequence ID" value="ABG49588.1"/>
    <property type="molecule type" value="Genomic_DNA"/>
</dbReference>
<accession>Q11A86</accession>
<comment type="cofactor">
    <cofactor evidence="8">
        <name>[4Fe-4S] cluster</name>
        <dbReference type="ChEBI" id="CHEBI:49883"/>
    </cofactor>
    <text evidence="8">Binds 1 [4Fe-4S] cluster. The cluster is coordinated with 3 cysteines and an exchangeable S-adenosyl-L-methionine.</text>
</comment>
<dbReference type="EC" id="4.3.99.3" evidence="8"/>
<dbReference type="PANTHER" id="PTHR42836">
    <property type="entry name" value="7-CARBOXY-7-DEAZAGUANINE SYNTHASE"/>
    <property type="match status" value="1"/>
</dbReference>
<feature type="binding site" evidence="8">
    <location>
        <position position="78"/>
    </location>
    <ligand>
        <name>S-adenosyl-L-methionine</name>
        <dbReference type="ChEBI" id="CHEBI:59789"/>
    </ligand>
</feature>
<gene>
    <name evidence="8" type="primary">queE</name>
    <name evidence="10" type="ordered locus">Tery_0080</name>
</gene>
<reference evidence="10" key="1">
    <citation type="submission" date="2006-06" db="EMBL/GenBank/DDBJ databases">
        <title>Complete sequence of Trichodesmium erythraeum IMS101.</title>
        <authorList>
            <consortium name="US DOE Joint Genome Institute"/>
            <person name="Copeland A."/>
            <person name="Lucas S."/>
            <person name="Lapidus A."/>
            <person name="Barry K."/>
            <person name="Detter J.C."/>
            <person name="Glavina del Rio T."/>
            <person name="Hammon N."/>
            <person name="Israni S."/>
            <person name="Dalin E."/>
            <person name="Tice H."/>
            <person name="Pitluck S."/>
            <person name="Kiss H."/>
            <person name="Munk A.C."/>
            <person name="Brettin T."/>
            <person name="Bruce D."/>
            <person name="Han C."/>
            <person name="Tapia R."/>
            <person name="Gilna P."/>
            <person name="Schmutz J."/>
            <person name="Larimer F."/>
            <person name="Land M."/>
            <person name="Hauser L."/>
            <person name="Kyrpides N."/>
            <person name="Kim E."/>
            <person name="Richardson P."/>
        </authorList>
    </citation>
    <scope>NUCLEOTIDE SEQUENCE [LARGE SCALE GENOMIC DNA]</scope>
    <source>
        <strain evidence="10">IMS101</strain>
    </source>
</reference>
<dbReference type="GO" id="GO:0016840">
    <property type="term" value="F:carbon-nitrogen lyase activity"/>
    <property type="evidence" value="ECO:0007669"/>
    <property type="project" value="UniProtKB-UniRule"/>
</dbReference>
<evidence type="ECO:0000256" key="4">
    <source>
        <dbReference type="ARBA" id="ARBA00022842"/>
    </source>
</evidence>
<keyword evidence="6 8" id="KW-0411">Iron-sulfur</keyword>
<dbReference type="KEGG" id="ter:Tery_0080"/>
<comment type="subunit">
    <text evidence="8">Homodimer.</text>
</comment>
<dbReference type="SFLD" id="SFLDS00029">
    <property type="entry name" value="Radical_SAM"/>
    <property type="match status" value="1"/>
</dbReference>
<comment type="similarity">
    <text evidence="8">Belongs to the radical SAM superfamily. 7-carboxy-7-deazaguanine synthase family.</text>
</comment>
<evidence type="ECO:0000256" key="8">
    <source>
        <dbReference type="HAMAP-Rule" id="MF_00917"/>
    </source>
</evidence>
<feature type="binding site" evidence="8">
    <location>
        <position position="32"/>
    </location>
    <ligand>
        <name>substrate</name>
    </ligand>
</feature>
<comment type="caution">
    <text evidence="8">Lacks conserved residue(s) required for the propagation of feature annotation.</text>
</comment>
<keyword evidence="1 8" id="KW-0004">4Fe-4S</keyword>
<feature type="binding site" evidence="8">
    <location>
        <begin position="42"/>
        <end position="44"/>
    </location>
    <ligand>
        <name>S-adenosyl-L-methionine</name>
        <dbReference type="ChEBI" id="CHEBI:59789"/>
    </ligand>
</feature>
<comment type="catalytic activity">
    <reaction evidence="8">
        <text>6-carboxy-5,6,7,8-tetrahydropterin + H(+) = 7-carboxy-7-carbaguanine + NH4(+)</text>
        <dbReference type="Rhea" id="RHEA:27974"/>
        <dbReference type="ChEBI" id="CHEBI:15378"/>
        <dbReference type="ChEBI" id="CHEBI:28938"/>
        <dbReference type="ChEBI" id="CHEBI:61032"/>
        <dbReference type="ChEBI" id="CHEBI:61036"/>
        <dbReference type="EC" id="4.3.99.3"/>
    </reaction>
</comment>
<keyword evidence="3 8" id="KW-0479">Metal-binding</keyword>
<dbReference type="CDD" id="cd01335">
    <property type="entry name" value="Radical_SAM"/>
    <property type="match status" value="1"/>
</dbReference>
<keyword evidence="7 8" id="KW-0456">Lyase</keyword>
<keyword evidence="5 8" id="KW-0408">Iron</keyword>
<dbReference type="AlphaFoldDB" id="Q11A86"/>
<comment type="cofactor">
    <cofactor evidence="8">
        <name>Mg(2+)</name>
        <dbReference type="ChEBI" id="CHEBI:18420"/>
    </cofactor>
</comment>
<evidence type="ECO:0000313" key="10">
    <source>
        <dbReference type="EMBL" id="ABG49588.1"/>
    </source>
</evidence>
<feature type="binding site" evidence="8">
    <location>
        <position position="36"/>
    </location>
    <ligand>
        <name>[4Fe-4S] cluster</name>
        <dbReference type="ChEBI" id="CHEBI:49883"/>
        <note>4Fe-4S-S-AdoMet</note>
    </ligand>
</feature>
<comment type="pathway">
    <text evidence="8">Purine metabolism; 7-cyano-7-deazaguanine biosynthesis.</text>
</comment>